<dbReference type="RefSeq" id="WP_354458457.1">
    <property type="nucleotide sequence ID" value="NZ_JBEWSZ010000001.1"/>
</dbReference>
<dbReference type="Proteomes" id="UP001548832">
    <property type="component" value="Unassembled WGS sequence"/>
</dbReference>
<protein>
    <recommendedName>
        <fullName evidence="4">Cellulose biosynthesis protein BcsS</fullName>
    </recommendedName>
</protein>
<evidence type="ECO:0000256" key="1">
    <source>
        <dbReference type="SAM" id="SignalP"/>
    </source>
</evidence>
<feature type="signal peptide" evidence="1">
    <location>
        <begin position="1"/>
        <end position="19"/>
    </location>
</feature>
<evidence type="ECO:0000313" key="2">
    <source>
        <dbReference type="EMBL" id="MET2826349.1"/>
    </source>
</evidence>
<accession>A0ABV2D8K3</accession>
<reference evidence="2 3" key="1">
    <citation type="submission" date="2024-06" db="EMBL/GenBank/DDBJ databases">
        <authorList>
            <person name="Kim D.-U."/>
        </authorList>
    </citation>
    <scope>NUCLEOTIDE SEQUENCE [LARGE SCALE GENOMIC DNA]</scope>
    <source>
        <strain evidence="2 3">KACC15460</strain>
    </source>
</reference>
<name>A0ABV2D8K3_9HYPH</name>
<comment type="caution">
    <text evidence="2">The sequence shown here is derived from an EMBL/GenBank/DDBJ whole genome shotgun (WGS) entry which is preliminary data.</text>
</comment>
<organism evidence="2 3">
    <name type="scientific">Mesorhizobium shangrilense</name>
    <dbReference type="NCBI Taxonomy" id="460060"/>
    <lineage>
        <taxon>Bacteria</taxon>
        <taxon>Pseudomonadati</taxon>
        <taxon>Pseudomonadota</taxon>
        <taxon>Alphaproteobacteria</taxon>
        <taxon>Hyphomicrobiales</taxon>
        <taxon>Phyllobacteriaceae</taxon>
        <taxon>Mesorhizobium</taxon>
    </lineage>
</organism>
<evidence type="ECO:0008006" key="4">
    <source>
        <dbReference type="Google" id="ProtNLM"/>
    </source>
</evidence>
<proteinExistence type="predicted"/>
<keyword evidence="1" id="KW-0732">Signal</keyword>
<gene>
    <name evidence="2" type="ORF">ABVQ20_05100</name>
</gene>
<feature type="chain" id="PRO_5047261729" description="Cellulose biosynthesis protein BcsS" evidence="1">
    <location>
        <begin position="20"/>
        <end position="282"/>
    </location>
</feature>
<sequence>MYRLLMGAAIAATATSAFAADAVSPIVMDQPIAAPHISGYVEAYLGGLYLTVPGDHATATTAGGAGRVNFPIDPRWNIQTDAMVDSLWLQGQNLYGYGGAVHAYWRDPSAYALGGFATITGYGGDGIGGESIYNFTAGPEAQVYLGNVTLYGQVYYGQLRANGSSDHFDDWGGRGVVRYFARDNLRFDAELGFSNLSISGEHLNTVSGALQAMYRFSGTPLSVFGRYQLDHETFSGSSGSINIHKYVIGLRASFGSDTLIDEDRNGATMDTYRPNFILPFAG</sequence>
<evidence type="ECO:0000313" key="3">
    <source>
        <dbReference type="Proteomes" id="UP001548832"/>
    </source>
</evidence>
<dbReference type="EMBL" id="JBEWSZ010000001">
    <property type="protein sequence ID" value="MET2826349.1"/>
    <property type="molecule type" value="Genomic_DNA"/>
</dbReference>
<keyword evidence="3" id="KW-1185">Reference proteome</keyword>